<dbReference type="InterPro" id="IPR051820">
    <property type="entry name" value="FAD-binding_MO"/>
</dbReference>
<evidence type="ECO:0000256" key="2">
    <source>
        <dbReference type="ARBA" id="ARBA00022630"/>
    </source>
</evidence>
<dbReference type="Proteomes" id="UP000799428">
    <property type="component" value="Unassembled WGS sequence"/>
</dbReference>
<accession>A0A6G1K932</accession>
<dbReference type="PANTHER" id="PTHR43872:SF1">
    <property type="entry name" value="MONOOXYGENASE, PUTATIVE (AFU_ORTHOLOGUE AFUA_8G02570)-RELATED"/>
    <property type="match status" value="1"/>
</dbReference>
<proteinExistence type="predicted"/>
<protein>
    <submittedName>
        <fullName evidence="7">FAD dependent oxidoreductase</fullName>
    </submittedName>
</protein>
<dbReference type="SUPFAM" id="SSF51905">
    <property type="entry name" value="FAD/NAD(P)-binding domain"/>
    <property type="match status" value="2"/>
</dbReference>
<dbReference type="Gene3D" id="3.50.50.60">
    <property type="entry name" value="FAD/NAD(P)-binding domain"/>
    <property type="match status" value="1"/>
</dbReference>
<dbReference type="Pfam" id="PF00743">
    <property type="entry name" value="FMO-like"/>
    <property type="match status" value="1"/>
</dbReference>
<dbReference type="GO" id="GO:0004499">
    <property type="term" value="F:N,N-dimethylaniline monooxygenase activity"/>
    <property type="evidence" value="ECO:0007669"/>
    <property type="project" value="InterPro"/>
</dbReference>
<dbReference type="InterPro" id="IPR036188">
    <property type="entry name" value="FAD/NAD-bd_sf"/>
</dbReference>
<keyword evidence="3" id="KW-0274">FAD</keyword>
<dbReference type="GO" id="GO:0050661">
    <property type="term" value="F:NADP binding"/>
    <property type="evidence" value="ECO:0007669"/>
    <property type="project" value="InterPro"/>
</dbReference>
<evidence type="ECO:0000256" key="1">
    <source>
        <dbReference type="ARBA" id="ARBA00001974"/>
    </source>
</evidence>
<keyword evidence="5" id="KW-0560">Oxidoreductase</keyword>
<keyword evidence="4" id="KW-0521">NADP</keyword>
<dbReference type="GO" id="GO:0050660">
    <property type="term" value="F:flavin adenine dinucleotide binding"/>
    <property type="evidence" value="ECO:0007669"/>
    <property type="project" value="InterPro"/>
</dbReference>
<dbReference type="PANTHER" id="PTHR43872">
    <property type="entry name" value="MONOOXYGENASE, PUTATIVE (AFU_ORTHOLOGUE AFUA_8G02570)-RELATED"/>
    <property type="match status" value="1"/>
</dbReference>
<name>A0A6G1K932_9PLEO</name>
<dbReference type="InterPro" id="IPR020946">
    <property type="entry name" value="Flavin_mOase-like"/>
</dbReference>
<dbReference type="PRINTS" id="PR00368">
    <property type="entry name" value="FADPNR"/>
</dbReference>
<reference evidence="7" key="1">
    <citation type="journal article" date="2020" name="Stud. Mycol.">
        <title>101 Dothideomycetes genomes: a test case for predicting lifestyles and emergence of pathogens.</title>
        <authorList>
            <person name="Haridas S."/>
            <person name="Albert R."/>
            <person name="Binder M."/>
            <person name="Bloem J."/>
            <person name="Labutti K."/>
            <person name="Salamov A."/>
            <person name="Andreopoulos B."/>
            <person name="Baker S."/>
            <person name="Barry K."/>
            <person name="Bills G."/>
            <person name="Bluhm B."/>
            <person name="Cannon C."/>
            <person name="Castanera R."/>
            <person name="Culley D."/>
            <person name="Daum C."/>
            <person name="Ezra D."/>
            <person name="Gonzalez J."/>
            <person name="Henrissat B."/>
            <person name="Kuo A."/>
            <person name="Liang C."/>
            <person name="Lipzen A."/>
            <person name="Lutzoni F."/>
            <person name="Magnuson J."/>
            <person name="Mondo S."/>
            <person name="Nolan M."/>
            <person name="Ohm R."/>
            <person name="Pangilinan J."/>
            <person name="Park H.-J."/>
            <person name="Ramirez L."/>
            <person name="Alfaro M."/>
            <person name="Sun H."/>
            <person name="Tritt A."/>
            <person name="Yoshinaga Y."/>
            <person name="Zwiers L.-H."/>
            <person name="Turgeon B."/>
            <person name="Goodwin S."/>
            <person name="Spatafora J."/>
            <person name="Crous P."/>
            <person name="Grigoriev I."/>
        </authorList>
    </citation>
    <scope>NUCLEOTIDE SEQUENCE</scope>
    <source>
        <strain evidence="7">CBS 279.74</strain>
    </source>
</reference>
<keyword evidence="8" id="KW-1185">Reference proteome</keyword>
<dbReference type="AlphaFoldDB" id="A0A6G1K932"/>
<keyword evidence="6" id="KW-0503">Monooxygenase</keyword>
<sequence length="504" mass="55996">MTGHVTTDSDPANGNGVASHNYDVIIIGAGISGVNAAYRVQTALPDSSYTILENRDDIGGTWSLFKYPGVRSDSDLHTFGFPFNPWTKPNSIATGESIVEYMHDTVTKFDIAKKIQFRHKVVAANWSSDEQRWRLDVETEGQRKVYYAKFVIMGTGYYDHTKPLQAVIPGLENFQGKTVHPQFWPPDLTYKGQKMVIIGSGATAITILPAVVEAGVGSATMLQRSPSYIMSTPQRKEGDPVPLWERVLPTWFSLRLKRLQFLLVGMVLFLYCQTFPNHARKFLTKEAKSLLPADFPMDPHFKPTYNPWDQRLCFCPDADFFKCFATGRAHVVTDTIKRVVSDGIELTSGEKLDADIIVTATGLTLQFCGGIDLTVDKKPVDIPSSYMWHASMLTGLPNMGLSIGYVNASWALGSDNAARLLTRLIKFMDANGYTSATPDITEEEARDPKNPLDLKSTYVKEGSGKIPHAGRTGPWKPRSNYLVDKWKAERSDLTAGMKFAKVST</sequence>
<organism evidence="7 8">
    <name type="scientific">Pleomassaria siparia CBS 279.74</name>
    <dbReference type="NCBI Taxonomy" id="1314801"/>
    <lineage>
        <taxon>Eukaryota</taxon>
        <taxon>Fungi</taxon>
        <taxon>Dikarya</taxon>
        <taxon>Ascomycota</taxon>
        <taxon>Pezizomycotina</taxon>
        <taxon>Dothideomycetes</taxon>
        <taxon>Pleosporomycetidae</taxon>
        <taxon>Pleosporales</taxon>
        <taxon>Pleomassariaceae</taxon>
        <taxon>Pleomassaria</taxon>
    </lineage>
</organism>
<evidence type="ECO:0000313" key="7">
    <source>
        <dbReference type="EMBL" id="KAF2709396.1"/>
    </source>
</evidence>
<dbReference type="EMBL" id="MU005770">
    <property type="protein sequence ID" value="KAF2709396.1"/>
    <property type="molecule type" value="Genomic_DNA"/>
</dbReference>
<gene>
    <name evidence="7" type="ORF">K504DRAFT_467363</name>
</gene>
<keyword evidence="2" id="KW-0285">Flavoprotein</keyword>
<dbReference type="OrthoDB" id="66881at2759"/>
<comment type="cofactor">
    <cofactor evidence="1">
        <name>FAD</name>
        <dbReference type="ChEBI" id="CHEBI:57692"/>
    </cofactor>
</comment>
<evidence type="ECO:0000256" key="3">
    <source>
        <dbReference type="ARBA" id="ARBA00022827"/>
    </source>
</evidence>
<evidence type="ECO:0000256" key="6">
    <source>
        <dbReference type="ARBA" id="ARBA00023033"/>
    </source>
</evidence>
<evidence type="ECO:0000256" key="4">
    <source>
        <dbReference type="ARBA" id="ARBA00022857"/>
    </source>
</evidence>
<evidence type="ECO:0000313" key="8">
    <source>
        <dbReference type="Proteomes" id="UP000799428"/>
    </source>
</evidence>
<dbReference type="FunFam" id="3.50.50.60:FF:000228">
    <property type="entry name" value="FAD-containing monooxygenase EthA"/>
    <property type="match status" value="1"/>
</dbReference>
<evidence type="ECO:0000256" key="5">
    <source>
        <dbReference type="ARBA" id="ARBA00023002"/>
    </source>
</evidence>